<evidence type="ECO:0000313" key="1">
    <source>
        <dbReference type="EMBL" id="GHO87030.1"/>
    </source>
</evidence>
<protein>
    <submittedName>
        <fullName evidence="1">Uncharacterized protein</fullName>
    </submittedName>
</protein>
<name>A0ABQ3VMK8_9CHLR</name>
<dbReference type="EMBL" id="BNJJ01000015">
    <property type="protein sequence ID" value="GHO87030.1"/>
    <property type="molecule type" value="Genomic_DNA"/>
</dbReference>
<proteinExistence type="predicted"/>
<organism evidence="1 2">
    <name type="scientific">Dictyobacter formicarum</name>
    <dbReference type="NCBI Taxonomy" id="2778368"/>
    <lineage>
        <taxon>Bacteria</taxon>
        <taxon>Bacillati</taxon>
        <taxon>Chloroflexota</taxon>
        <taxon>Ktedonobacteria</taxon>
        <taxon>Ktedonobacterales</taxon>
        <taxon>Dictyobacteraceae</taxon>
        <taxon>Dictyobacter</taxon>
    </lineage>
</organism>
<gene>
    <name evidence="1" type="ORF">KSZ_50360</name>
</gene>
<keyword evidence="2" id="KW-1185">Reference proteome</keyword>
<accession>A0ABQ3VMK8</accession>
<dbReference type="RefSeq" id="WP_201364627.1">
    <property type="nucleotide sequence ID" value="NZ_BNJJ01000015.1"/>
</dbReference>
<reference evidence="1 2" key="1">
    <citation type="journal article" date="2021" name="Int. J. Syst. Evol. Microbiol.">
        <title>Reticulibacter mediterranei gen. nov., sp. nov., within the new family Reticulibacteraceae fam. nov., and Ktedonospora formicarum gen. nov., sp. nov., Ktedonobacter robiniae sp. nov., Dictyobacter formicarum sp. nov. and Dictyobacter arantiisoli sp. nov., belonging to the class Ktedonobacteria.</title>
        <authorList>
            <person name="Yabe S."/>
            <person name="Zheng Y."/>
            <person name="Wang C.M."/>
            <person name="Sakai Y."/>
            <person name="Abe K."/>
            <person name="Yokota A."/>
            <person name="Donadio S."/>
            <person name="Cavaletti L."/>
            <person name="Monciardini P."/>
        </authorList>
    </citation>
    <scope>NUCLEOTIDE SEQUENCE [LARGE SCALE GENOMIC DNA]</scope>
    <source>
        <strain evidence="1 2">SOSP1-9</strain>
    </source>
</reference>
<evidence type="ECO:0000313" key="2">
    <source>
        <dbReference type="Proteomes" id="UP000635565"/>
    </source>
</evidence>
<comment type="caution">
    <text evidence="1">The sequence shown here is derived from an EMBL/GenBank/DDBJ whole genome shotgun (WGS) entry which is preliminary data.</text>
</comment>
<dbReference type="Proteomes" id="UP000635565">
    <property type="component" value="Unassembled WGS sequence"/>
</dbReference>
<sequence>MEPAALALLDVSSNADQLGVVLLAQESIDSTGVTIDNLVLAARQRSLAIFTMPVVSWEPMASVPLTHSAGNLPVPLPPGDGGATLLQVPTVHLSPIKPLPLLKQYISNVNTEGASILADFSLPFGLRAHVQVVNLKKQRGKFQLNQPIFSNACVGGLQLTMTPPWPWRENASFPGYTLVIPPYLHRLQPISVDNLPSPLATGWLI</sequence>